<evidence type="ECO:0000256" key="7">
    <source>
        <dbReference type="ARBA" id="ARBA00022741"/>
    </source>
</evidence>
<dbReference type="GO" id="GO:0009089">
    <property type="term" value="P:lysine biosynthetic process via diaminopimelate"/>
    <property type="evidence" value="ECO:0007669"/>
    <property type="project" value="UniProtKB-UniPathway"/>
</dbReference>
<keyword evidence="7 12" id="KW-0547">Nucleotide-binding</keyword>
<evidence type="ECO:0000256" key="4">
    <source>
        <dbReference type="ARBA" id="ARBA00010122"/>
    </source>
</evidence>
<dbReference type="GO" id="GO:0009088">
    <property type="term" value="P:threonine biosynthetic process"/>
    <property type="evidence" value="ECO:0007669"/>
    <property type="project" value="UniProtKB-UniPathway"/>
</dbReference>
<evidence type="ECO:0000256" key="13">
    <source>
        <dbReference type="RuleBase" id="RU003448"/>
    </source>
</evidence>
<dbReference type="AlphaFoldDB" id="A0A0F0CSH7"/>
<dbReference type="Pfam" id="PF22468">
    <property type="entry name" value="ACT_9"/>
    <property type="match status" value="2"/>
</dbReference>
<evidence type="ECO:0000256" key="14">
    <source>
        <dbReference type="RuleBase" id="RU004249"/>
    </source>
</evidence>
<dbReference type="PATRIC" id="fig|1609969.3.peg.1288"/>
<dbReference type="EMBL" id="JYNY01000232">
    <property type="protein sequence ID" value="KJJ84969.1"/>
    <property type="molecule type" value="Genomic_DNA"/>
</dbReference>
<comment type="caution">
    <text evidence="16">The sequence shown here is derived from an EMBL/GenBank/DDBJ whole genome shotgun (WGS) entry which is preliminary data.</text>
</comment>
<keyword evidence="8 13" id="KW-0418">Kinase</keyword>
<dbReference type="NCBIfam" id="TIGR00656">
    <property type="entry name" value="asp_kin_monofn"/>
    <property type="match status" value="1"/>
</dbReference>
<dbReference type="InterPro" id="IPR036393">
    <property type="entry name" value="AceGlu_kinase-like_sf"/>
</dbReference>
<dbReference type="GO" id="GO:0004072">
    <property type="term" value="F:aspartate kinase activity"/>
    <property type="evidence" value="ECO:0007669"/>
    <property type="project" value="UniProtKB-EC"/>
</dbReference>
<dbReference type="Pfam" id="PF00696">
    <property type="entry name" value="AA_kinase"/>
    <property type="match status" value="1"/>
</dbReference>
<dbReference type="NCBIfam" id="NF005154">
    <property type="entry name" value="PRK06635.1-2"/>
    <property type="match status" value="1"/>
</dbReference>
<dbReference type="Gene3D" id="3.30.2130.10">
    <property type="entry name" value="VC0802-like"/>
    <property type="match status" value="1"/>
</dbReference>
<protein>
    <recommendedName>
        <fullName evidence="13">Aspartokinase</fullName>
        <ecNumber evidence="13">2.7.2.4</ecNumber>
    </recommendedName>
</protein>
<dbReference type="InterPro" id="IPR041740">
    <property type="entry name" value="AKii-LysC-BS"/>
</dbReference>
<dbReference type="Proteomes" id="UP000033428">
    <property type="component" value="Unassembled WGS sequence"/>
</dbReference>
<dbReference type="InterPro" id="IPR018042">
    <property type="entry name" value="Aspartate_kinase_CS"/>
</dbReference>
<keyword evidence="6 13" id="KW-0808">Transferase</keyword>
<dbReference type="PANTHER" id="PTHR21499">
    <property type="entry name" value="ASPARTATE KINASE"/>
    <property type="match status" value="1"/>
</dbReference>
<dbReference type="PROSITE" id="PS51671">
    <property type="entry name" value="ACT"/>
    <property type="match status" value="2"/>
</dbReference>
<dbReference type="FunFam" id="3.40.1160.10:FF:000002">
    <property type="entry name" value="Aspartokinase"/>
    <property type="match status" value="1"/>
</dbReference>
<name>A0A0F0CSH7_9BACT</name>
<dbReference type="Gene3D" id="3.40.1160.10">
    <property type="entry name" value="Acetylglutamate kinase-like"/>
    <property type="match status" value="1"/>
</dbReference>
<comment type="pathway">
    <text evidence="3 14">Amino-acid biosynthesis; L-threonine biosynthesis; L-threonine from L-aspartate: step 1/5.</text>
</comment>
<dbReference type="CDD" id="cd04913">
    <property type="entry name" value="ACT_AKii-LysC-BS-like_1"/>
    <property type="match status" value="1"/>
</dbReference>
<keyword evidence="17" id="KW-1185">Reference proteome</keyword>
<dbReference type="NCBIfam" id="NF005155">
    <property type="entry name" value="PRK06635.1-4"/>
    <property type="match status" value="1"/>
</dbReference>
<feature type="binding site" evidence="12">
    <location>
        <position position="52"/>
    </location>
    <ligand>
        <name>substrate</name>
    </ligand>
</feature>
<feature type="binding site" evidence="12">
    <location>
        <begin position="178"/>
        <end position="179"/>
    </location>
    <ligand>
        <name>ATP</name>
        <dbReference type="ChEBI" id="CHEBI:30616"/>
    </ligand>
</feature>
<evidence type="ECO:0000256" key="1">
    <source>
        <dbReference type="ARBA" id="ARBA00004766"/>
    </source>
</evidence>
<feature type="binding site" evidence="12">
    <location>
        <position position="79"/>
    </location>
    <ligand>
        <name>substrate</name>
    </ligand>
</feature>
<reference evidence="16 17" key="1">
    <citation type="submission" date="2015-02" db="EMBL/GenBank/DDBJ databases">
        <title>Single-cell genomics of uncultivated deep-branching MTB reveals a conserved set of magnetosome genes.</title>
        <authorList>
            <person name="Kolinko S."/>
            <person name="Richter M."/>
            <person name="Glockner F.O."/>
            <person name="Brachmann A."/>
            <person name="Schuler D."/>
        </authorList>
    </citation>
    <scope>NUCLEOTIDE SEQUENCE [LARGE SCALE GENOMIC DNA]</scope>
    <source>
        <strain evidence="16">SKK-01</strain>
    </source>
</reference>
<dbReference type="PIRSF" id="PIRSF000726">
    <property type="entry name" value="Asp_kin"/>
    <property type="match status" value="1"/>
</dbReference>
<evidence type="ECO:0000256" key="3">
    <source>
        <dbReference type="ARBA" id="ARBA00005139"/>
    </source>
</evidence>
<evidence type="ECO:0000256" key="11">
    <source>
        <dbReference type="ARBA" id="ARBA00047872"/>
    </source>
</evidence>
<evidence type="ECO:0000259" key="15">
    <source>
        <dbReference type="PROSITE" id="PS51671"/>
    </source>
</evidence>
<evidence type="ECO:0000256" key="12">
    <source>
        <dbReference type="PIRSR" id="PIRSR000726-1"/>
    </source>
</evidence>
<dbReference type="InterPro" id="IPR045865">
    <property type="entry name" value="ACT-like_dom_sf"/>
</dbReference>
<evidence type="ECO:0000256" key="6">
    <source>
        <dbReference type="ARBA" id="ARBA00022679"/>
    </source>
</evidence>
<sequence length="415" mass="44476">MAKKNEKLIVQKYGGSSVANPERIKKVAERVKEYKKKGYDVVVVVSALGDTTDDLLELASKITQKPLERELDMLMSTGEQISVALLAMALHEIGTSAISFTGAQVGILTDSAHTKARIIDISAKRIIEEIKKGKVVIVAGFQGVNLNQEITTLGRGGSDMTAVALAKVLNAGTCEIYTDVEGIYTTDPRIVQNARKLASISYDEMLEMASLGAQVMQARSIEAAGKYDIPLHVRSSFSKNTGTMICKEGKDMEDVLVRGVALNKGEAKITVCDVSDKPGEASRLFEGLANAGINVDMIIQNISRTGATDISFTVSSADLTKVQDVLAGLKNKIGTGEIKLDKEIAKVSVVGIGMRSHAGVAAKMFKALASKKINIDMISTSEIKISCVIKKSDAETAVKVLHDAFELDKPGKNKK</sequence>
<comment type="catalytic activity">
    <reaction evidence="11 13">
        <text>L-aspartate + ATP = 4-phospho-L-aspartate + ADP</text>
        <dbReference type="Rhea" id="RHEA:23776"/>
        <dbReference type="ChEBI" id="CHEBI:29991"/>
        <dbReference type="ChEBI" id="CHEBI:30616"/>
        <dbReference type="ChEBI" id="CHEBI:57535"/>
        <dbReference type="ChEBI" id="CHEBI:456216"/>
        <dbReference type="EC" id="2.7.2.4"/>
    </reaction>
</comment>
<comment type="pathway">
    <text evidence="1 14">Amino-acid biosynthesis; L-lysine biosynthesis via DAP pathway; (S)-tetrahydrodipicolinate from L-aspartate: step 1/4.</text>
</comment>
<evidence type="ECO:0000313" key="16">
    <source>
        <dbReference type="EMBL" id="KJJ84969.1"/>
    </source>
</evidence>
<evidence type="ECO:0000256" key="9">
    <source>
        <dbReference type="ARBA" id="ARBA00022840"/>
    </source>
</evidence>
<dbReference type="InterPro" id="IPR001048">
    <property type="entry name" value="Asp/Glu/Uridylate_kinase"/>
</dbReference>
<evidence type="ECO:0000256" key="5">
    <source>
        <dbReference type="ARBA" id="ARBA00022605"/>
    </source>
</evidence>
<dbReference type="PROSITE" id="PS00324">
    <property type="entry name" value="ASPARTOKINASE"/>
    <property type="match status" value="1"/>
</dbReference>
<dbReference type="UniPathway" id="UPA00050">
    <property type="reaction ID" value="UER00461"/>
</dbReference>
<keyword evidence="10" id="KW-0457">Lysine biosynthesis</keyword>
<dbReference type="InterPro" id="IPR005260">
    <property type="entry name" value="Asp_kin_monofn"/>
</dbReference>
<comment type="pathway">
    <text evidence="2 14">Amino-acid biosynthesis; L-methionine biosynthesis via de novo pathway; L-homoserine from L-aspartate: step 1/3.</text>
</comment>
<dbReference type="SUPFAM" id="SSF55021">
    <property type="entry name" value="ACT-like"/>
    <property type="match status" value="2"/>
</dbReference>
<evidence type="ECO:0000313" key="17">
    <source>
        <dbReference type="Proteomes" id="UP000033428"/>
    </source>
</evidence>
<feature type="domain" description="ACT" evidence="15">
    <location>
        <begin position="269"/>
        <end position="343"/>
    </location>
</feature>
<dbReference type="GO" id="GO:0005524">
    <property type="term" value="F:ATP binding"/>
    <property type="evidence" value="ECO:0007669"/>
    <property type="project" value="UniProtKB-KW"/>
</dbReference>
<evidence type="ECO:0000256" key="10">
    <source>
        <dbReference type="ARBA" id="ARBA00023154"/>
    </source>
</evidence>
<feature type="binding site" evidence="12">
    <location>
        <position position="189"/>
    </location>
    <ligand>
        <name>ATP</name>
        <dbReference type="ChEBI" id="CHEBI:30616"/>
    </ligand>
</feature>
<dbReference type="FunFam" id="3.30.2130.10:FF:000002">
    <property type="entry name" value="Aspartokinase"/>
    <property type="match status" value="1"/>
</dbReference>
<dbReference type="NCBIfam" id="TIGR00657">
    <property type="entry name" value="asp_kinases"/>
    <property type="match status" value="1"/>
</dbReference>
<feature type="domain" description="ACT" evidence="15">
    <location>
        <begin position="349"/>
        <end position="415"/>
    </location>
</feature>
<comment type="similarity">
    <text evidence="4 13">Belongs to the aspartokinase family.</text>
</comment>
<dbReference type="InterPro" id="IPR002912">
    <property type="entry name" value="ACT_dom"/>
</dbReference>
<dbReference type="CDD" id="cd04923">
    <property type="entry name" value="ACT_AK-LysC-DapG-like_2"/>
    <property type="match status" value="1"/>
</dbReference>
<organism evidence="16 17">
    <name type="scientific">Candidatus Omnitrophus magneticus</name>
    <dbReference type="NCBI Taxonomy" id="1609969"/>
    <lineage>
        <taxon>Bacteria</taxon>
        <taxon>Pseudomonadati</taxon>
        <taxon>Candidatus Omnitrophota</taxon>
        <taxon>Candidatus Omnitrophus</taxon>
    </lineage>
</organism>
<dbReference type="InterPro" id="IPR054352">
    <property type="entry name" value="ACT_Aspartokinase"/>
</dbReference>
<dbReference type="GO" id="GO:0009090">
    <property type="term" value="P:homoserine biosynthetic process"/>
    <property type="evidence" value="ECO:0007669"/>
    <property type="project" value="TreeGrafter"/>
</dbReference>
<evidence type="ECO:0000256" key="8">
    <source>
        <dbReference type="ARBA" id="ARBA00022777"/>
    </source>
</evidence>
<dbReference type="UniPathway" id="UPA00051">
    <property type="reaction ID" value="UER00462"/>
</dbReference>
<accession>A0A0F0CSH7</accession>
<keyword evidence="5 14" id="KW-0028">Amino-acid biosynthesis</keyword>
<proteinExistence type="inferred from homology"/>
<evidence type="ECO:0000256" key="2">
    <source>
        <dbReference type="ARBA" id="ARBA00004986"/>
    </source>
</evidence>
<feature type="binding site" evidence="12">
    <location>
        <position position="184"/>
    </location>
    <ligand>
        <name>ATP</name>
        <dbReference type="ChEBI" id="CHEBI:30616"/>
    </ligand>
</feature>
<dbReference type="UniPathway" id="UPA00034">
    <property type="reaction ID" value="UER00015"/>
</dbReference>
<dbReference type="SUPFAM" id="SSF53633">
    <property type="entry name" value="Carbamate kinase-like"/>
    <property type="match status" value="1"/>
</dbReference>
<dbReference type="GO" id="GO:0005829">
    <property type="term" value="C:cytosol"/>
    <property type="evidence" value="ECO:0007669"/>
    <property type="project" value="TreeGrafter"/>
</dbReference>
<gene>
    <name evidence="16" type="ORF">OMAG_001199</name>
</gene>
<feature type="binding site" evidence="12">
    <location>
        <begin position="12"/>
        <end position="15"/>
    </location>
    <ligand>
        <name>ATP</name>
        <dbReference type="ChEBI" id="CHEBI:30616"/>
    </ligand>
</feature>
<keyword evidence="9 12" id="KW-0067">ATP-binding</keyword>
<dbReference type="PANTHER" id="PTHR21499:SF3">
    <property type="entry name" value="ASPARTOKINASE"/>
    <property type="match status" value="1"/>
</dbReference>
<dbReference type="CDD" id="cd04261">
    <property type="entry name" value="AAK_AKii-LysC-BS"/>
    <property type="match status" value="1"/>
</dbReference>
<dbReference type="EC" id="2.7.2.4" evidence="13"/>
<dbReference type="InterPro" id="IPR001341">
    <property type="entry name" value="Asp_kinase"/>
</dbReference>